<sequence length="385" mass="42668">MNALQLSLYSTPGEAEADWQQLRDAGYTSPYQSREWVTAWHETIGKALGIEAVVAVGRLDGKAVVVLPMGLERSAGIRTLSFLGHQYGNQNTGFWDRAFYANAAREEILPFLDEMCRRAGADLLALHNVPEIWHGRRHPLLVGTVTPSPSPVFVCYLPADFVPFFEETHSKSSRKNLLRKQRRLQAPGDYRVIKARTAEDIRRGLSAFLEQRAIRAGEAGIPNVFSGPEAQEFLSRLLNADAPANGNRPLDLWLLETGGAIRATYLCIEDAGTIYSYSNSIAHDDMLQNSPGVVLTKEIIEHACSAPGLVRLDLGLGEERYKTSWTEPFPLGDVLYAVTLKGAMKARFDAAIIRAKSAVRSSGRVWPLVRRLRKWKAGLSNKTPV</sequence>
<protein>
    <submittedName>
        <fullName evidence="2">GNAT family N-acetyltransferase</fullName>
        <ecNumber evidence="2">2.3.1.-</ecNumber>
    </submittedName>
</protein>
<dbReference type="InterPro" id="IPR038740">
    <property type="entry name" value="BioF2-like_GNAT_dom"/>
</dbReference>
<dbReference type="InterPro" id="IPR016181">
    <property type="entry name" value="Acyl_CoA_acyltransferase"/>
</dbReference>
<evidence type="ECO:0000313" key="2">
    <source>
        <dbReference type="EMBL" id="MCX2723264.1"/>
    </source>
</evidence>
<keyword evidence="3" id="KW-1185">Reference proteome</keyword>
<feature type="domain" description="BioF2-like acetyltransferase" evidence="1">
    <location>
        <begin position="172"/>
        <end position="322"/>
    </location>
</feature>
<keyword evidence="2" id="KW-0808">Transferase</keyword>
<organism evidence="2 3">
    <name type="scientific">Roseibium salinum</name>
    <dbReference type="NCBI Taxonomy" id="1604349"/>
    <lineage>
        <taxon>Bacteria</taxon>
        <taxon>Pseudomonadati</taxon>
        <taxon>Pseudomonadota</taxon>
        <taxon>Alphaproteobacteria</taxon>
        <taxon>Hyphomicrobiales</taxon>
        <taxon>Stappiaceae</taxon>
        <taxon>Roseibium</taxon>
    </lineage>
</organism>
<name>A0ABT3R1Z1_9HYPH</name>
<comment type="caution">
    <text evidence="2">The sequence shown here is derived from an EMBL/GenBank/DDBJ whole genome shotgun (WGS) entry which is preliminary data.</text>
</comment>
<dbReference type="EC" id="2.3.1.-" evidence="2"/>
<dbReference type="RefSeq" id="WP_265963038.1">
    <property type="nucleotide sequence ID" value="NZ_JAPEVI010000003.1"/>
</dbReference>
<dbReference type="Proteomes" id="UP001300261">
    <property type="component" value="Unassembled WGS sequence"/>
</dbReference>
<dbReference type="Pfam" id="PF13480">
    <property type="entry name" value="Acetyltransf_6"/>
    <property type="match status" value="1"/>
</dbReference>
<evidence type="ECO:0000313" key="3">
    <source>
        <dbReference type="Proteomes" id="UP001300261"/>
    </source>
</evidence>
<dbReference type="GO" id="GO:0016746">
    <property type="term" value="F:acyltransferase activity"/>
    <property type="evidence" value="ECO:0007669"/>
    <property type="project" value="UniProtKB-KW"/>
</dbReference>
<dbReference type="SUPFAM" id="SSF55729">
    <property type="entry name" value="Acyl-CoA N-acyltransferases (Nat)"/>
    <property type="match status" value="1"/>
</dbReference>
<evidence type="ECO:0000259" key="1">
    <source>
        <dbReference type="Pfam" id="PF13480"/>
    </source>
</evidence>
<accession>A0ABT3R1Z1</accession>
<reference evidence="2 3" key="1">
    <citation type="journal article" date="2016" name="Int. J. Syst. Evol. Microbiol.">
        <title>Labrenzia salina sp. nov., isolated from the rhizosphere of the halophyte Arthrocnemum macrostachyum.</title>
        <authorList>
            <person name="Camacho M."/>
            <person name="Redondo-Gomez S."/>
            <person name="Rodriguez-Llorente I."/>
            <person name="Rohde M."/>
            <person name="Sproer C."/>
            <person name="Schumann P."/>
            <person name="Klenk H.P."/>
            <person name="Montero-Calasanz M.D.C."/>
        </authorList>
    </citation>
    <scope>NUCLEOTIDE SEQUENCE [LARGE SCALE GENOMIC DNA]</scope>
    <source>
        <strain evidence="2 3">DSM 29163</strain>
    </source>
</reference>
<proteinExistence type="predicted"/>
<keyword evidence="2" id="KW-0012">Acyltransferase</keyword>
<dbReference type="EMBL" id="JAPEVI010000003">
    <property type="protein sequence ID" value="MCX2723264.1"/>
    <property type="molecule type" value="Genomic_DNA"/>
</dbReference>
<dbReference type="Gene3D" id="3.40.630.30">
    <property type="match status" value="1"/>
</dbReference>
<gene>
    <name evidence="2" type="ORF">ON753_12915</name>
</gene>